<name>A0ABX9JWB9_9BACT</name>
<dbReference type="SUPFAM" id="SSF48371">
    <property type="entry name" value="ARM repeat"/>
    <property type="match status" value="1"/>
</dbReference>
<keyword evidence="2" id="KW-1185">Reference proteome</keyword>
<dbReference type="InterPro" id="IPR011989">
    <property type="entry name" value="ARM-like"/>
</dbReference>
<dbReference type="Gene3D" id="1.25.10.10">
    <property type="entry name" value="Leucine-rich Repeat Variant"/>
    <property type="match status" value="1"/>
</dbReference>
<proteinExistence type="predicted"/>
<accession>A0ABX9JWB9</accession>
<reference evidence="1 2" key="1">
    <citation type="submission" date="2018-08" db="EMBL/GenBank/DDBJ databases">
        <title>Genomic Encyclopedia of Archaeal and Bacterial Type Strains, Phase II (KMG-II): from individual species to whole genera.</title>
        <authorList>
            <person name="Goeker M."/>
        </authorList>
    </citation>
    <scope>NUCLEOTIDE SEQUENCE [LARGE SCALE GENOMIC DNA]</scope>
    <source>
        <strain evidence="1 2">DSM 2261</strain>
    </source>
</reference>
<gene>
    <name evidence="1" type="ORF">ATI61_10853</name>
</gene>
<dbReference type="EMBL" id="QUMU01000008">
    <property type="protein sequence ID" value="REG28520.1"/>
    <property type="molecule type" value="Genomic_DNA"/>
</dbReference>
<dbReference type="InterPro" id="IPR016024">
    <property type="entry name" value="ARM-type_fold"/>
</dbReference>
<comment type="caution">
    <text evidence="1">The sequence shown here is derived from an EMBL/GenBank/DDBJ whole genome shotgun (WGS) entry which is preliminary data.</text>
</comment>
<organism evidence="1 2">
    <name type="scientific">Archangium gephyra</name>
    <dbReference type="NCBI Taxonomy" id="48"/>
    <lineage>
        <taxon>Bacteria</taxon>
        <taxon>Pseudomonadati</taxon>
        <taxon>Myxococcota</taxon>
        <taxon>Myxococcia</taxon>
        <taxon>Myxococcales</taxon>
        <taxon>Cystobacterineae</taxon>
        <taxon>Archangiaceae</taxon>
        <taxon>Archangium</taxon>
    </lineage>
</organism>
<dbReference type="RefSeq" id="WP_047856847.1">
    <property type="nucleotide sequence ID" value="NZ_CP011509.1"/>
</dbReference>
<dbReference type="Proteomes" id="UP000256345">
    <property type="component" value="Unassembled WGS sequence"/>
</dbReference>
<evidence type="ECO:0008006" key="3">
    <source>
        <dbReference type="Google" id="ProtNLM"/>
    </source>
</evidence>
<evidence type="ECO:0000313" key="2">
    <source>
        <dbReference type="Proteomes" id="UP000256345"/>
    </source>
</evidence>
<evidence type="ECO:0000313" key="1">
    <source>
        <dbReference type="EMBL" id="REG28520.1"/>
    </source>
</evidence>
<protein>
    <recommendedName>
        <fullName evidence="3">HEAT repeat protein</fullName>
    </recommendedName>
</protein>
<sequence>MSRELDLEQWKDALVTACKFGEEEQARALVLKPGPRRARALLEAMMEDEEGLVRQAAAFGLGELGGTASARRLEQQLVREEARGDYDGDSVAEAITQALGRLKDAGARSSLIRKLQRSSVGAMDPADLCTMARALWRRRHLELLPPVRKVLEQLTPTAPTALHGLLMLLEMTPEELRRWAQDMSIPPELKEEVLSVLTEDIPAALVPTLPSFISTARVLLETTVREEGASSSYHQALLSLLLRHREYLLPLFSPETCSDLRSLARTLVTTTTLINCAIRAAVLLQYVGSPEDADLLLAHRPAEPILAKVFDDAAQALRPPPVQ</sequence>